<accession>A0ABW6CVF8</accession>
<feature type="transmembrane region" description="Helical" evidence="3">
    <location>
        <begin position="40"/>
        <end position="62"/>
    </location>
</feature>
<keyword evidence="1" id="KW-0406">Ion transport</keyword>
<evidence type="ECO:0000313" key="5">
    <source>
        <dbReference type="Proteomes" id="UP001598130"/>
    </source>
</evidence>
<evidence type="ECO:0000313" key="4">
    <source>
        <dbReference type="EMBL" id="MFD3265686.1"/>
    </source>
</evidence>
<keyword evidence="3" id="KW-1133">Transmembrane helix</keyword>
<evidence type="ECO:0000256" key="3">
    <source>
        <dbReference type="SAM" id="Phobius"/>
    </source>
</evidence>
<dbReference type="Proteomes" id="UP001598130">
    <property type="component" value="Unassembled WGS sequence"/>
</dbReference>
<gene>
    <name evidence="4" type="ORF">OCL97_17145</name>
</gene>
<proteinExistence type="inferred from homology"/>
<keyword evidence="1 3" id="KW-0472">Membrane</keyword>
<keyword evidence="3" id="KW-0812">Transmembrane</keyword>
<organism evidence="4 5">
    <name type="scientific">Phenylobacterium ferrooxidans</name>
    <dbReference type="NCBI Taxonomy" id="2982689"/>
    <lineage>
        <taxon>Bacteria</taxon>
        <taxon>Pseudomonadati</taxon>
        <taxon>Pseudomonadota</taxon>
        <taxon>Alphaproteobacteria</taxon>
        <taxon>Caulobacterales</taxon>
        <taxon>Caulobacteraceae</taxon>
        <taxon>Phenylobacterium</taxon>
    </lineage>
</organism>
<keyword evidence="1" id="KW-0813">Transport</keyword>
<evidence type="ECO:0000256" key="2">
    <source>
        <dbReference type="SAM" id="MobiDB-lite"/>
    </source>
</evidence>
<dbReference type="EMBL" id="JAOTJD010000037">
    <property type="protein sequence ID" value="MFD3265686.1"/>
    <property type="molecule type" value="Genomic_DNA"/>
</dbReference>
<dbReference type="PIRSF" id="PIRSF032126">
    <property type="entry name" value="F0F1_ATP_synthase_subunit_I"/>
    <property type="match status" value="1"/>
</dbReference>
<comment type="similarity">
    <text evidence="1">Belongs to the bacterial AtpI family.</text>
</comment>
<protein>
    <recommendedName>
        <fullName evidence="1">ATP synthase protein I</fullName>
    </recommendedName>
</protein>
<feature type="region of interest" description="Disordered" evidence="2">
    <location>
        <begin position="97"/>
        <end position="117"/>
    </location>
</feature>
<dbReference type="RefSeq" id="WP_305337956.1">
    <property type="nucleotide sequence ID" value="NZ_JAOTJD010000037.1"/>
</dbReference>
<reference evidence="4 5" key="1">
    <citation type="submission" date="2022-09" db="EMBL/GenBank/DDBJ databases">
        <title>New species of Phenylobacterium.</title>
        <authorList>
            <person name="Mieszkin S."/>
        </authorList>
    </citation>
    <scope>NUCLEOTIDE SEQUENCE [LARGE SCALE GENOMIC DNA]</scope>
    <source>
        <strain evidence="4 5">HK31-G</strain>
    </source>
</reference>
<comment type="caution">
    <text evidence="4">The sequence shown here is derived from an EMBL/GenBank/DDBJ whole genome shotgun (WGS) entry which is preliminary data.</text>
</comment>
<dbReference type="InterPro" id="IPR016989">
    <property type="entry name" value="Atp1_alphaprobac"/>
</dbReference>
<comment type="function">
    <text evidence="1">A possible function for this protein is to guide the assembly of the membrane sector of the ATPase enzyme complex.</text>
</comment>
<keyword evidence="1" id="KW-0375">Hydrogen ion transport</keyword>
<feature type="transmembrane region" description="Helical" evidence="3">
    <location>
        <begin position="68"/>
        <end position="89"/>
    </location>
</feature>
<name>A0ABW6CVF8_9CAUL</name>
<evidence type="ECO:0000256" key="1">
    <source>
        <dbReference type="PIRNR" id="PIRNR032126"/>
    </source>
</evidence>
<keyword evidence="5" id="KW-1185">Reference proteome</keyword>
<sequence length="117" mass="12472">MPQPENSRDEEIKRLDERAAALEARTVQTPRDYGSQAAGYGYRLMGVLIGGVFVGLGFGAGADAVLKTAPWGMIVGVLSGFGISIWMAVNSAQRMAAEAAEEWGPPKDLPDSDDEED</sequence>